<evidence type="ECO:0000256" key="4">
    <source>
        <dbReference type="SAM" id="SignalP"/>
    </source>
</evidence>
<comment type="caution">
    <text evidence="7">The sequence shown here is derived from an EMBL/GenBank/DDBJ whole genome shotgun (WGS) entry which is preliminary data.</text>
</comment>
<evidence type="ECO:0000259" key="5">
    <source>
        <dbReference type="Pfam" id="PF00251"/>
    </source>
</evidence>
<dbReference type="Proteomes" id="UP000587527">
    <property type="component" value="Unassembled WGS sequence"/>
</dbReference>
<dbReference type="SMART" id="SM00640">
    <property type="entry name" value="Glyco_32"/>
    <property type="match status" value="1"/>
</dbReference>
<dbReference type="InterPro" id="IPR018053">
    <property type="entry name" value="Glyco_hydro_32_AS"/>
</dbReference>
<feature type="chain" id="PRO_5032753296" evidence="4">
    <location>
        <begin position="31"/>
        <end position="808"/>
    </location>
</feature>
<dbReference type="Pfam" id="PF00251">
    <property type="entry name" value="Glyco_hydro_32N"/>
    <property type="match status" value="1"/>
</dbReference>
<dbReference type="PANTHER" id="PTHR42800:SF1">
    <property type="entry name" value="EXOINULINASE INUD (AFU_ORTHOLOGUE AFUA_5G00480)"/>
    <property type="match status" value="1"/>
</dbReference>
<evidence type="ECO:0000313" key="7">
    <source>
        <dbReference type="EMBL" id="MBB5874321.1"/>
    </source>
</evidence>
<dbReference type="PROSITE" id="PS00609">
    <property type="entry name" value="GLYCOSYL_HYDROL_F32"/>
    <property type="match status" value="1"/>
</dbReference>
<feature type="signal peptide" evidence="4">
    <location>
        <begin position="1"/>
        <end position="30"/>
    </location>
</feature>
<dbReference type="InterPro" id="IPR006311">
    <property type="entry name" value="TAT_signal"/>
</dbReference>
<dbReference type="InterPro" id="IPR013189">
    <property type="entry name" value="Glyco_hydro_32_C"/>
</dbReference>
<keyword evidence="4" id="KW-0732">Signal</keyword>
<sequence>MPRHLVRRALVAALLAAAGVTITPAAPASAGTGSDYPEFPYPATAYDEPLRGQFHFSPRGGWMNDPNGMVYYRGAYHLFFQHNPHGLAWDTMHWGHATSPDMVHWTQRPIALEPGVHAGDLWSGNAVVDTANVTGLKSGADDPIIVFAGTNGVTVHYSLDGAQTFQTYDHGRKVAVPSGTSRDPHVFWHAASGRWVMVVWADGGGNGAVFYTSTDLLNWTYRSRYAAGWFFECPDMFPLPVDGNAANPRWVLADASGEYVVGRFDGVAFTPDGSSPQRMDQGTTTPDGTFYAAQTFTGVPDGRVVQMAWQPGNHGSTWTGDQTFPVELALKTFPEGIRLTRTPVREIDSLRSGGLAYTSRVITTAAASNPLAGVAADTYELTAEFDTAGATATTFGFRLHTRADGTADRTVTYSRAAQTLDGRPLPAANGRVRVRALVDRGQLELFGNDGQLSISDNVSFNSAASSQGIQIFATGGSVTLVSAQFHRLGRAWGTAESTLASNLAGPWTPAGGTWTDTAGGKQGQAAADAFYLSAASGTDFTYEGDLQVGTGVAAALTFRANAAATQHYTANIDATGLVRLWRPGAVIASHPTPITRGRVYHLAVVASGARIRVYVDRGPVPVIDATDGTYASGRFGINVFNGTATATNLHVGGTGFTTNLAGPWRPVGGAWTSPAGGVRVSAPGDAFYLSSSTAADLTLEADVRVVAGVAAALTFRASADASQHYTANIDTAGMVKLWRPGRDIATYPTAVLEGRTYRLKVVARGTGIAVYLGGVKVIDAVDGTYASGYLGVNGFNGVATFQNVTVSA</sequence>
<gene>
    <name evidence="7" type="ORF">F4553_007755</name>
</gene>
<dbReference type="InterPro" id="IPR001362">
    <property type="entry name" value="Glyco_hydro_32"/>
</dbReference>
<dbReference type="Pfam" id="PF08244">
    <property type="entry name" value="Glyco_hydro_32C"/>
    <property type="match status" value="1"/>
</dbReference>
<dbReference type="InterPro" id="IPR023296">
    <property type="entry name" value="Glyco_hydro_beta-prop_sf"/>
</dbReference>
<reference evidence="7 8" key="1">
    <citation type="submission" date="2020-08" db="EMBL/GenBank/DDBJ databases">
        <title>Sequencing the genomes of 1000 actinobacteria strains.</title>
        <authorList>
            <person name="Klenk H.-P."/>
        </authorList>
    </citation>
    <scope>NUCLEOTIDE SEQUENCE [LARGE SCALE GENOMIC DNA]</scope>
    <source>
        <strain evidence="7 8">DSM 45362</strain>
    </source>
</reference>
<dbReference type="Gene3D" id="2.115.10.20">
    <property type="entry name" value="Glycosyl hydrolase domain, family 43"/>
    <property type="match status" value="1"/>
</dbReference>
<accession>A0A841C6A4</accession>
<dbReference type="PANTHER" id="PTHR42800">
    <property type="entry name" value="EXOINULINASE INUD (AFU_ORTHOLOGUE AFUA_5G00480)"/>
    <property type="match status" value="1"/>
</dbReference>
<name>A0A841C6A4_9ACTN</name>
<evidence type="ECO:0000313" key="8">
    <source>
        <dbReference type="Proteomes" id="UP000587527"/>
    </source>
</evidence>
<dbReference type="GO" id="GO:0005737">
    <property type="term" value="C:cytoplasm"/>
    <property type="evidence" value="ECO:0007669"/>
    <property type="project" value="TreeGrafter"/>
</dbReference>
<protein>
    <submittedName>
        <fullName evidence="7">Fructan beta-fructosidase</fullName>
        <ecNumber evidence="7">3.2.1.80</ecNumber>
    </submittedName>
</protein>
<dbReference type="PROSITE" id="PS51318">
    <property type="entry name" value="TAT"/>
    <property type="match status" value="1"/>
</dbReference>
<dbReference type="InterPro" id="IPR013148">
    <property type="entry name" value="Glyco_hydro_32_N"/>
</dbReference>
<comment type="similarity">
    <text evidence="1">Belongs to the glycosyl hydrolase 32 family.</text>
</comment>
<keyword evidence="8" id="KW-1185">Reference proteome</keyword>
<dbReference type="CDD" id="cd18622">
    <property type="entry name" value="GH32_Inu-like"/>
    <property type="match status" value="1"/>
</dbReference>
<dbReference type="EC" id="3.2.1.80" evidence="7"/>
<evidence type="ECO:0000256" key="2">
    <source>
        <dbReference type="ARBA" id="ARBA00022801"/>
    </source>
</evidence>
<feature type="domain" description="Glycosyl hydrolase family 32 C-terminal" evidence="6">
    <location>
        <begin position="346"/>
        <end position="486"/>
    </location>
</feature>
<dbReference type="Gene3D" id="2.60.120.560">
    <property type="entry name" value="Exo-inulinase, domain 1"/>
    <property type="match status" value="3"/>
</dbReference>
<organism evidence="7 8">
    <name type="scientific">Allocatelliglobosispora scoriae</name>
    <dbReference type="NCBI Taxonomy" id="643052"/>
    <lineage>
        <taxon>Bacteria</taxon>
        <taxon>Bacillati</taxon>
        <taxon>Actinomycetota</taxon>
        <taxon>Actinomycetes</taxon>
        <taxon>Micromonosporales</taxon>
        <taxon>Micromonosporaceae</taxon>
        <taxon>Allocatelliglobosispora</taxon>
    </lineage>
</organism>
<evidence type="ECO:0000256" key="3">
    <source>
        <dbReference type="ARBA" id="ARBA00023295"/>
    </source>
</evidence>
<dbReference type="InterPro" id="IPR013320">
    <property type="entry name" value="ConA-like_dom_sf"/>
</dbReference>
<evidence type="ECO:0000259" key="6">
    <source>
        <dbReference type="Pfam" id="PF08244"/>
    </source>
</evidence>
<proteinExistence type="inferred from homology"/>
<dbReference type="SUPFAM" id="SSF49899">
    <property type="entry name" value="Concanavalin A-like lectins/glucanases"/>
    <property type="match status" value="2"/>
</dbReference>
<dbReference type="EMBL" id="JACHMN010000003">
    <property type="protein sequence ID" value="MBB5874321.1"/>
    <property type="molecule type" value="Genomic_DNA"/>
</dbReference>
<feature type="domain" description="Glycosyl hydrolase family 32 N-terminal" evidence="5">
    <location>
        <begin position="55"/>
        <end position="340"/>
    </location>
</feature>
<keyword evidence="2 7" id="KW-0378">Hydrolase</keyword>
<dbReference type="GO" id="GO:0051669">
    <property type="term" value="F:fructan beta-fructosidase activity"/>
    <property type="evidence" value="ECO:0007669"/>
    <property type="project" value="UniProtKB-EC"/>
</dbReference>
<dbReference type="SUPFAM" id="SSF75005">
    <property type="entry name" value="Arabinanase/levansucrase/invertase"/>
    <property type="match status" value="1"/>
</dbReference>
<evidence type="ECO:0000256" key="1">
    <source>
        <dbReference type="ARBA" id="ARBA00009902"/>
    </source>
</evidence>
<dbReference type="RefSeq" id="WP_184846359.1">
    <property type="nucleotide sequence ID" value="NZ_JACHMN010000003.1"/>
</dbReference>
<dbReference type="GO" id="GO:0005987">
    <property type="term" value="P:sucrose catabolic process"/>
    <property type="evidence" value="ECO:0007669"/>
    <property type="project" value="TreeGrafter"/>
</dbReference>
<dbReference type="AlphaFoldDB" id="A0A841C6A4"/>
<dbReference type="GO" id="GO:0004575">
    <property type="term" value="F:sucrose alpha-glucosidase activity"/>
    <property type="evidence" value="ECO:0007669"/>
    <property type="project" value="TreeGrafter"/>
</dbReference>
<keyword evidence="3 7" id="KW-0326">Glycosidase</keyword>